<gene>
    <name evidence="8" type="ORF">US54_C0012G0030</name>
</gene>
<evidence type="ECO:0000313" key="8">
    <source>
        <dbReference type="EMBL" id="KKQ38333.1"/>
    </source>
</evidence>
<dbReference type="GO" id="GO:0022625">
    <property type="term" value="C:cytosolic large ribosomal subunit"/>
    <property type="evidence" value="ECO:0007669"/>
    <property type="project" value="TreeGrafter"/>
</dbReference>
<dbReference type="InterPro" id="IPR036373">
    <property type="entry name" value="Ribosomal_bL17_sf"/>
</dbReference>
<name>A0A0G0H4Y9_9BACT</name>
<dbReference type="AlphaFoldDB" id="A0A0G0H4Y9"/>
<dbReference type="Gene3D" id="3.90.1030.10">
    <property type="entry name" value="Ribosomal protein L17"/>
    <property type="match status" value="1"/>
</dbReference>
<dbReference type="EMBL" id="LBTJ01000012">
    <property type="protein sequence ID" value="KKQ38333.1"/>
    <property type="molecule type" value="Genomic_DNA"/>
</dbReference>
<evidence type="ECO:0000256" key="2">
    <source>
        <dbReference type="ARBA" id="ARBA00022980"/>
    </source>
</evidence>
<evidence type="ECO:0000256" key="4">
    <source>
        <dbReference type="ARBA" id="ARBA00035494"/>
    </source>
</evidence>
<dbReference type="Proteomes" id="UP000034471">
    <property type="component" value="Unassembled WGS sequence"/>
</dbReference>
<feature type="compositionally biased region" description="Basic residues" evidence="7">
    <location>
        <begin position="159"/>
        <end position="177"/>
    </location>
</feature>
<comment type="similarity">
    <text evidence="1 5">Belongs to the bacterial ribosomal protein bL17 family.</text>
</comment>
<evidence type="ECO:0000256" key="3">
    <source>
        <dbReference type="ARBA" id="ARBA00023274"/>
    </source>
</evidence>
<keyword evidence="3 5" id="KW-0687">Ribonucleoprotein</keyword>
<feature type="compositionally biased region" description="Basic residues" evidence="7">
    <location>
        <begin position="128"/>
        <end position="137"/>
    </location>
</feature>
<dbReference type="PANTHER" id="PTHR14413">
    <property type="entry name" value="RIBOSOMAL PROTEIN L17"/>
    <property type="match status" value="1"/>
</dbReference>
<dbReference type="GO" id="GO:0006412">
    <property type="term" value="P:translation"/>
    <property type="evidence" value="ECO:0007669"/>
    <property type="project" value="InterPro"/>
</dbReference>
<dbReference type="InterPro" id="IPR000456">
    <property type="entry name" value="Ribosomal_bL17"/>
</dbReference>
<reference evidence="8 9" key="1">
    <citation type="journal article" date="2015" name="Nature">
        <title>rRNA introns, odd ribosomes, and small enigmatic genomes across a large radiation of phyla.</title>
        <authorList>
            <person name="Brown C.T."/>
            <person name="Hug L.A."/>
            <person name="Thomas B.C."/>
            <person name="Sharon I."/>
            <person name="Castelle C.J."/>
            <person name="Singh A."/>
            <person name="Wilkins M.J."/>
            <person name="Williams K.H."/>
            <person name="Banfield J.F."/>
        </authorList>
    </citation>
    <scope>NUCLEOTIDE SEQUENCE [LARGE SCALE GENOMIC DNA]</scope>
</reference>
<keyword evidence="2 5" id="KW-0689">Ribosomal protein</keyword>
<evidence type="ECO:0000256" key="6">
    <source>
        <dbReference type="RuleBase" id="RU000661"/>
    </source>
</evidence>
<sequence>MKHRTNKKKFGGGSDANKMMMRKLMKNFISASHIKTTVPRAKALKIALDRIVSKARTYTESNKNYLLRFFPEKKYQKVLFQQIGPALSKVSGGYVRIIKLNQRDNDGAMMAQIEWAHPVVVDWESMKPKKKTLKTKKTPSSTETKSLDKSTSKATKPTKPPKKLQSKKEKKVIKTKK</sequence>
<comment type="caution">
    <text evidence="8">The sequence shown here is derived from an EMBL/GenBank/DDBJ whole genome shotgun (WGS) entry which is preliminary data.</text>
</comment>
<dbReference type="NCBIfam" id="TIGR00059">
    <property type="entry name" value="L17"/>
    <property type="match status" value="1"/>
</dbReference>
<accession>A0A0G0H4Y9</accession>
<dbReference type="PANTHER" id="PTHR14413:SF16">
    <property type="entry name" value="LARGE RIBOSOMAL SUBUNIT PROTEIN BL17M"/>
    <property type="match status" value="1"/>
</dbReference>
<evidence type="ECO:0000256" key="1">
    <source>
        <dbReference type="ARBA" id="ARBA00008777"/>
    </source>
</evidence>
<dbReference type="SUPFAM" id="SSF64263">
    <property type="entry name" value="Prokaryotic ribosomal protein L17"/>
    <property type="match status" value="1"/>
</dbReference>
<organism evidence="8 9">
    <name type="scientific">Candidatus Roizmanbacteria bacterium GW2011_GWA2_37_7</name>
    <dbReference type="NCBI Taxonomy" id="1618481"/>
    <lineage>
        <taxon>Bacteria</taxon>
        <taxon>Candidatus Roizmaniibacteriota</taxon>
    </lineage>
</organism>
<evidence type="ECO:0000256" key="5">
    <source>
        <dbReference type="RuleBase" id="RU000660"/>
    </source>
</evidence>
<feature type="region of interest" description="Disordered" evidence="7">
    <location>
        <begin position="128"/>
        <end position="177"/>
    </location>
</feature>
<dbReference type="GO" id="GO:0003735">
    <property type="term" value="F:structural constituent of ribosome"/>
    <property type="evidence" value="ECO:0007669"/>
    <property type="project" value="InterPro"/>
</dbReference>
<protein>
    <recommendedName>
        <fullName evidence="4 6">50S ribosomal protein L17</fullName>
    </recommendedName>
</protein>
<evidence type="ECO:0000313" key="9">
    <source>
        <dbReference type="Proteomes" id="UP000034471"/>
    </source>
</evidence>
<dbReference type="STRING" id="1618481.US54_C0012G0030"/>
<dbReference type="Pfam" id="PF01196">
    <property type="entry name" value="Ribosomal_L17"/>
    <property type="match status" value="1"/>
</dbReference>
<evidence type="ECO:0000256" key="7">
    <source>
        <dbReference type="SAM" id="MobiDB-lite"/>
    </source>
</evidence>
<proteinExistence type="inferred from homology"/>